<dbReference type="Pfam" id="PF13715">
    <property type="entry name" value="CarbopepD_reg_2"/>
    <property type="match status" value="1"/>
</dbReference>
<evidence type="ECO:0000256" key="5">
    <source>
        <dbReference type="ARBA" id="ARBA00023077"/>
    </source>
</evidence>
<protein>
    <submittedName>
        <fullName evidence="12">Iron complex outermembrane recepter protein</fullName>
    </submittedName>
</protein>
<dbReference type="InterPro" id="IPR023996">
    <property type="entry name" value="TonB-dep_OMP_SusC/RagA"/>
</dbReference>
<dbReference type="NCBIfam" id="TIGR04056">
    <property type="entry name" value="OMP_RagA_SusC"/>
    <property type="match status" value="1"/>
</dbReference>
<evidence type="ECO:0000259" key="11">
    <source>
        <dbReference type="Pfam" id="PF07715"/>
    </source>
</evidence>
<dbReference type="PROSITE" id="PS52016">
    <property type="entry name" value="TONB_DEPENDENT_REC_3"/>
    <property type="match status" value="1"/>
</dbReference>
<dbReference type="Gene3D" id="2.170.130.10">
    <property type="entry name" value="TonB-dependent receptor, plug domain"/>
    <property type="match status" value="1"/>
</dbReference>
<keyword evidence="13" id="KW-1185">Reference proteome</keyword>
<proteinExistence type="inferred from homology"/>
<evidence type="ECO:0000256" key="1">
    <source>
        <dbReference type="ARBA" id="ARBA00004571"/>
    </source>
</evidence>
<evidence type="ECO:0000313" key="12">
    <source>
        <dbReference type="EMBL" id="SER66734.1"/>
    </source>
</evidence>
<dbReference type="InterPro" id="IPR008969">
    <property type="entry name" value="CarboxyPept-like_regulatory"/>
</dbReference>
<keyword evidence="4 8" id="KW-0812">Transmembrane</keyword>
<keyword evidence="5 9" id="KW-0798">TonB box</keyword>
<dbReference type="Gene3D" id="2.40.170.20">
    <property type="entry name" value="TonB-dependent receptor, beta-barrel domain"/>
    <property type="match status" value="1"/>
</dbReference>
<dbReference type="FunFam" id="2.60.40.1120:FF:000003">
    <property type="entry name" value="Outer membrane protein Omp121"/>
    <property type="match status" value="1"/>
</dbReference>
<dbReference type="Proteomes" id="UP000199572">
    <property type="component" value="Unassembled WGS sequence"/>
</dbReference>
<comment type="subcellular location">
    <subcellularLocation>
        <location evidence="1 8">Cell outer membrane</location>
        <topology evidence="1 8">Multi-pass membrane protein</topology>
    </subcellularLocation>
</comment>
<evidence type="ECO:0000256" key="7">
    <source>
        <dbReference type="ARBA" id="ARBA00023237"/>
    </source>
</evidence>
<evidence type="ECO:0000313" key="13">
    <source>
        <dbReference type="Proteomes" id="UP000199572"/>
    </source>
</evidence>
<keyword evidence="3 8" id="KW-1134">Transmembrane beta strand</keyword>
<reference evidence="12 13" key="1">
    <citation type="submission" date="2016-10" db="EMBL/GenBank/DDBJ databases">
        <authorList>
            <person name="de Groot N.N."/>
        </authorList>
    </citation>
    <scope>NUCLEOTIDE SEQUENCE [LARGE SCALE GENOMIC DNA]</scope>
    <source>
        <strain evidence="12 13">DSM 18610</strain>
    </source>
</reference>
<dbReference type="OrthoDB" id="9768177at2"/>
<dbReference type="Gene3D" id="2.60.40.1120">
    <property type="entry name" value="Carboxypeptidase-like, regulatory domain"/>
    <property type="match status" value="1"/>
</dbReference>
<keyword evidence="7 8" id="KW-0998">Cell outer membrane</keyword>
<evidence type="ECO:0000256" key="6">
    <source>
        <dbReference type="ARBA" id="ARBA00023136"/>
    </source>
</evidence>
<evidence type="ECO:0000256" key="8">
    <source>
        <dbReference type="PROSITE-ProRule" id="PRU01360"/>
    </source>
</evidence>
<feature type="domain" description="TonB-dependent receptor plug" evidence="11">
    <location>
        <begin position="221"/>
        <end position="347"/>
    </location>
</feature>
<name>A0A1H9R1Z9_9SPHI</name>
<dbReference type="NCBIfam" id="TIGR04057">
    <property type="entry name" value="SusC_RagA_signa"/>
    <property type="match status" value="1"/>
</dbReference>
<dbReference type="InterPro" id="IPR000531">
    <property type="entry name" value="Beta-barrel_TonB"/>
</dbReference>
<dbReference type="InterPro" id="IPR012910">
    <property type="entry name" value="Plug_dom"/>
</dbReference>
<comment type="similarity">
    <text evidence="8 9">Belongs to the TonB-dependent receptor family.</text>
</comment>
<evidence type="ECO:0000256" key="3">
    <source>
        <dbReference type="ARBA" id="ARBA00022452"/>
    </source>
</evidence>
<dbReference type="InterPro" id="IPR037066">
    <property type="entry name" value="Plug_dom_sf"/>
</dbReference>
<dbReference type="InterPro" id="IPR036942">
    <property type="entry name" value="Beta-barrel_TonB_sf"/>
</dbReference>
<keyword evidence="2 8" id="KW-0813">Transport</keyword>
<dbReference type="Pfam" id="PF00593">
    <property type="entry name" value="TonB_dep_Rec_b-barrel"/>
    <property type="match status" value="1"/>
</dbReference>
<sequence length="1089" mass="117726">MNLKLKYKASKLLYASKILPVMRVTAILLVLALSRVSANSVAQSISINEKNISIEKVLLKIEQQSNYHFVYSKIPLLKTATVSVNVSQASVKSILDEIFNDLPISYTIIQQTIALKTQAKVKPVLTVPRQKLNGKVTDESGSPMPGVSVRLKGTTLGTVTDNQGRYTIDVPGNEGTLEFSYIGYETQTIKVSGQSELNIRLRASQSILNDVVVIGYGTARKSDLTGSVGSVKAKDFNKGITASPEQLVQGKLAGVQIGSNNGAPAAEMTVRIRGANSLRAGNQPLFVVDGIPLDGRNTQPSANASTLGSTPGSNPLSFINSNDIESIDVLKDASATAIYGSRGANGVVIITTKKGKTGAPELQILSSAGIASLMRSNVQMNSDEFRQALTNRSLTQYDGKGSTDALEAITRTAFSQNHNIAISSGNEKGNYRVSLGYTDQQGIVRKSDFKKYVANLSGGYNFLKNDRIHLDFNIIAAKTRNIGVPIGNNSNLYGSLIGNALEWNPTIPLKYPDGRFVQQNYTDGTVTIPGFGTNPLALIEYYNDRSDVTNILANISPSVKIIDGLVYKFTLGMNTVTGNRTTDISGNLFLNNITNIGYAGVATNQLNTTTITNTLNYTKDLTAKLSLNALLGYEFIDFKRASYGVSGTGFTSFDVLGSSILQNPARGNIGTSSSVDPTNQLQSYFTRVNLSYDQKYLLTATMRSDGSTKFGSNNQYGYFPSIAAAWVVSKEGFLPEKISNLKIRLGYGKTGNQEFPAGSAQDRFSFGLQSISQANYGNPNLKWETTDSYNAGIDFGLFNNRISGTVEYFNKQTKDLLFQLALVQPGPAVNYFTNLPAVLKNSGVEAALNFVLFEKTDFKWNLGLNATFQKNLFTNYSGPVVVTGNINGSGLASGIPAQQIANDQPLFVYNMVRFLGLDANGVAQYSPDKQYVGDPNPKTLVGASTSMSYKKFSLEMSWNGAFGQKIYNNTRMVNLAPSGLAIGRNTSAEIGLGNERLTNANIVSTRFLENGNYVRLNNATLSYALGNIGEFKRANIFLTGQNLLLITKYSGFDPEVSTDKSVNGVPSFGIDYGAYPSSRSFLIGFNVSF</sequence>
<gene>
    <name evidence="12" type="ORF">SAMN04488023_11394</name>
</gene>
<dbReference type="AlphaFoldDB" id="A0A1H9R1Z9"/>
<dbReference type="GO" id="GO:0009279">
    <property type="term" value="C:cell outer membrane"/>
    <property type="evidence" value="ECO:0007669"/>
    <property type="project" value="UniProtKB-SubCell"/>
</dbReference>
<dbReference type="Pfam" id="PF07715">
    <property type="entry name" value="Plug"/>
    <property type="match status" value="1"/>
</dbReference>
<dbReference type="SUPFAM" id="SSF49464">
    <property type="entry name" value="Carboxypeptidase regulatory domain-like"/>
    <property type="match status" value="1"/>
</dbReference>
<accession>A0A1H9R1Z9</accession>
<organism evidence="12 13">
    <name type="scientific">Pedobacter rhizosphaerae</name>
    <dbReference type="NCBI Taxonomy" id="390241"/>
    <lineage>
        <taxon>Bacteria</taxon>
        <taxon>Pseudomonadati</taxon>
        <taxon>Bacteroidota</taxon>
        <taxon>Sphingobacteriia</taxon>
        <taxon>Sphingobacteriales</taxon>
        <taxon>Sphingobacteriaceae</taxon>
        <taxon>Pedobacter</taxon>
    </lineage>
</organism>
<dbReference type="SUPFAM" id="SSF56935">
    <property type="entry name" value="Porins"/>
    <property type="match status" value="1"/>
</dbReference>
<evidence type="ECO:0000256" key="9">
    <source>
        <dbReference type="RuleBase" id="RU003357"/>
    </source>
</evidence>
<evidence type="ECO:0000259" key="10">
    <source>
        <dbReference type="Pfam" id="PF00593"/>
    </source>
</evidence>
<dbReference type="FunFam" id="2.170.130.10:FF:000008">
    <property type="entry name" value="SusC/RagA family TonB-linked outer membrane protein"/>
    <property type="match status" value="1"/>
</dbReference>
<dbReference type="EMBL" id="FOGG01000013">
    <property type="protein sequence ID" value="SER66734.1"/>
    <property type="molecule type" value="Genomic_DNA"/>
</dbReference>
<evidence type="ECO:0000256" key="4">
    <source>
        <dbReference type="ARBA" id="ARBA00022692"/>
    </source>
</evidence>
<dbReference type="InterPro" id="IPR039426">
    <property type="entry name" value="TonB-dep_rcpt-like"/>
</dbReference>
<evidence type="ECO:0000256" key="2">
    <source>
        <dbReference type="ARBA" id="ARBA00022448"/>
    </source>
</evidence>
<dbReference type="STRING" id="390241.SAMN04488023_11394"/>
<dbReference type="InterPro" id="IPR023997">
    <property type="entry name" value="TonB-dep_OMP_SusC/RagA_CS"/>
</dbReference>
<feature type="domain" description="TonB-dependent receptor-like beta-barrel" evidence="10">
    <location>
        <begin position="587"/>
        <end position="1043"/>
    </location>
</feature>
<keyword evidence="6 8" id="KW-0472">Membrane</keyword>